<feature type="domain" description="BHLH" evidence="7">
    <location>
        <begin position="189"/>
        <end position="238"/>
    </location>
</feature>
<dbReference type="AlphaFoldDB" id="A0A445G799"/>
<name>A0A445G799_GLYSO</name>
<dbReference type="PANTHER" id="PTHR45959">
    <property type="entry name" value="BHLH TRANSCRIPTION FACTOR"/>
    <property type="match status" value="1"/>
</dbReference>
<feature type="compositionally biased region" description="Basic and acidic residues" evidence="6">
    <location>
        <begin position="191"/>
        <end position="200"/>
    </location>
</feature>
<dbReference type="CDD" id="cd11452">
    <property type="entry name" value="bHLH_AtNAI1_like"/>
    <property type="match status" value="1"/>
</dbReference>
<feature type="region of interest" description="Disordered" evidence="6">
    <location>
        <begin position="159"/>
        <end position="200"/>
    </location>
</feature>
<sequence length="371" mass="41363">MMEELNKPMDGSATSWLSDLEMDDYNLFPDECPLNLNMFDDREFLSQDIASAFQEQTQTLQQQSLSSECPSKTVSNSSTDETIFDFERPSKLLKTTTSTSSNFDSSTITKTLSPKLSPSSSFQSQILSFDNTNTQFYEFHCTLNPTQNEMVSVSVPQKGKPRFPTQTPKGSPKYQNFETKTSHAKRSPAHAQDHIMAERKRREKLSQSFIALAALVPGLKKMDKASVLGDAIEYVKELKERLTVLEEQSKKTRAESIVVLNKPDLSGDNDSSSCDESIDADSVSDSLFEVESRVSGKEMLLKIHCQKQRGLLVKLLAEIQSNHLFVANSSVLPFGNSILDITIVAQMGESYNLTTKELAKNLRVAALKILS</sequence>
<dbReference type="GO" id="GO:0046983">
    <property type="term" value="F:protein dimerization activity"/>
    <property type="evidence" value="ECO:0007669"/>
    <property type="project" value="InterPro"/>
</dbReference>
<dbReference type="InterPro" id="IPR036638">
    <property type="entry name" value="HLH_DNA-bd_sf"/>
</dbReference>
<dbReference type="PROSITE" id="PS50888">
    <property type="entry name" value="BHLH"/>
    <property type="match status" value="1"/>
</dbReference>
<evidence type="ECO:0000256" key="1">
    <source>
        <dbReference type="ARBA" id="ARBA00004123"/>
    </source>
</evidence>
<evidence type="ECO:0000256" key="5">
    <source>
        <dbReference type="SAM" id="Coils"/>
    </source>
</evidence>
<keyword evidence="4" id="KW-0539">Nucleus</keyword>
<protein>
    <submittedName>
        <fullName evidence="8">Transcription factor bHLH25</fullName>
    </submittedName>
</protein>
<evidence type="ECO:0000259" key="7">
    <source>
        <dbReference type="PROSITE" id="PS50888"/>
    </source>
</evidence>
<dbReference type="SMART" id="SM00353">
    <property type="entry name" value="HLH"/>
    <property type="match status" value="1"/>
</dbReference>
<evidence type="ECO:0000256" key="6">
    <source>
        <dbReference type="SAM" id="MobiDB-lite"/>
    </source>
</evidence>
<comment type="subcellular location">
    <subcellularLocation>
        <location evidence="1">Nucleus</location>
    </subcellularLocation>
</comment>
<dbReference type="InterPro" id="IPR011598">
    <property type="entry name" value="bHLH_dom"/>
</dbReference>
<dbReference type="Proteomes" id="UP000289340">
    <property type="component" value="Chromosome 17"/>
</dbReference>
<evidence type="ECO:0000256" key="3">
    <source>
        <dbReference type="ARBA" id="ARBA00023163"/>
    </source>
</evidence>
<dbReference type="InterPro" id="IPR052610">
    <property type="entry name" value="bHLH_transcription_regulator"/>
</dbReference>
<comment type="caution">
    <text evidence="8">The sequence shown here is derived from an EMBL/GenBank/DDBJ whole genome shotgun (WGS) entry which is preliminary data.</text>
</comment>
<evidence type="ECO:0000313" key="8">
    <source>
        <dbReference type="EMBL" id="RZB57054.1"/>
    </source>
</evidence>
<proteinExistence type="predicted"/>
<keyword evidence="9" id="KW-1185">Reference proteome</keyword>
<organism evidence="8 9">
    <name type="scientific">Glycine soja</name>
    <name type="common">Wild soybean</name>
    <dbReference type="NCBI Taxonomy" id="3848"/>
    <lineage>
        <taxon>Eukaryota</taxon>
        <taxon>Viridiplantae</taxon>
        <taxon>Streptophyta</taxon>
        <taxon>Embryophyta</taxon>
        <taxon>Tracheophyta</taxon>
        <taxon>Spermatophyta</taxon>
        <taxon>Magnoliopsida</taxon>
        <taxon>eudicotyledons</taxon>
        <taxon>Gunneridae</taxon>
        <taxon>Pentapetalae</taxon>
        <taxon>rosids</taxon>
        <taxon>fabids</taxon>
        <taxon>Fabales</taxon>
        <taxon>Fabaceae</taxon>
        <taxon>Papilionoideae</taxon>
        <taxon>50 kb inversion clade</taxon>
        <taxon>NPAAA clade</taxon>
        <taxon>indigoferoid/millettioid clade</taxon>
        <taxon>Phaseoleae</taxon>
        <taxon>Glycine</taxon>
        <taxon>Glycine subgen. Soja</taxon>
    </lineage>
</organism>
<reference evidence="8 9" key="1">
    <citation type="submission" date="2018-09" db="EMBL/GenBank/DDBJ databases">
        <title>A high-quality reference genome of wild soybean provides a powerful tool to mine soybean genomes.</title>
        <authorList>
            <person name="Xie M."/>
            <person name="Chung C.Y.L."/>
            <person name="Li M.-W."/>
            <person name="Wong F.-L."/>
            <person name="Chan T.-F."/>
            <person name="Lam H.-M."/>
        </authorList>
    </citation>
    <scope>NUCLEOTIDE SEQUENCE [LARGE SCALE GENOMIC DNA]</scope>
    <source>
        <strain evidence="9">cv. W05</strain>
        <tissue evidence="8">Hypocotyl of etiolated seedlings</tissue>
    </source>
</reference>
<dbReference type="Gene3D" id="4.10.280.10">
    <property type="entry name" value="Helix-loop-helix DNA-binding domain"/>
    <property type="match status" value="1"/>
</dbReference>
<accession>A0A445G799</accession>
<gene>
    <name evidence="8" type="ORF">D0Y65_045940</name>
</gene>
<dbReference type="EMBL" id="QZWG01000017">
    <property type="protein sequence ID" value="RZB57054.1"/>
    <property type="molecule type" value="Genomic_DNA"/>
</dbReference>
<evidence type="ECO:0000256" key="4">
    <source>
        <dbReference type="ARBA" id="ARBA00023242"/>
    </source>
</evidence>
<dbReference type="PANTHER" id="PTHR45959:SF43">
    <property type="entry name" value="BASIC HELIX LOOP HELIX (BHLH) DNA-BINDING FAMILY PROTEIN"/>
    <property type="match status" value="1"/>
</dbReference>
<dbReference type="SUPFAM" id="SSF47459">
    <property type="entry name" value="HLH, helix-loop-helix DNA-binding domain"/>
    <property type="match status" value="1"/>
</dbReference>
<keyword evidence="3" id="KW-0804">Transcription</keyword>
<feature type="coiled-coil region" evidence="5">
    <location>
        <begin position="228"/>
        <end position="255"/>
    </location>
</feature>
<dbReference type="Pfam" id="PF00010">
    <property type="entry name" value="HLH"/>
    <property type="match status" value="1"/>
</dbReference>
<keyword evidence="5" id="KW-0175">Coiled coil</keyword>
<dbReference type="GO" id="GO:0005634">
    <property type="term" value="C:nucleus"/>
    <property type="evidence" value="ECO:0007669"/>
    <property type="project" value="UniProtKB-SubCell"/>
</dbReference>
<keyword evidence="2" id="KW-0805">Transcription regulation</keyword>
<dbReference type="Gramene" id="XM_028353558.1">
    <property type="protein sequence ID" value="XP_028209359.1"/>
    <property type="gene ID" value="LOC114392426"/>
</dbReference>
<evidence type="ECO:0000256" key="2">
    <source>
        <dbReference type="ARBA" id="ARBA00023015"/>
    </source>
</evidence>
<feature type="compositionally biased region" description="Polar residues" evidence="6">
    <location>
        <begin position="164"/>
        <end position="179"/>
    </location>
</feature>
<evidence type="ECO:0000313" key="9">
    <source>
        <dbReference type="Proteomes" id="UP000289340"/>
    </source>
</evidence>